<keyword evidence="2" id="KW-1185">Reference proteome</keyword>
<dbReference type="EMBL" id="JAZHXI010000022">
    <property type="protein sequence ID" value="KAL2060468.1"/>
    <property type="molecule type" value="Genomic_DNA"/>
</dbReference>
<comment type="caution">
    <text evidence="1">The sequence shown here is derived from an EMBL/GenBank/DDBJ whole genome shotgun (WGS) entry which is preliminary data.</text>
</comment>
<organism evidence="1 2">
    <name type="scientific">Oculimacula yallundae</name>
    <dbReference type="NCBI Taxonomy" id="86028"/>
    <lineage>
        <taxon>Eukaryota</taxon>
        <taxon>Fungi</taxon>
        <taxon>Dikarya</taxon>
        <taxon>Ascomycota</taxon>
        <taxon>Pezizomycotina</taxon>
        <taxon>Leotiomycetes</taxon>
        <taxon>Helotiales</taxon>
        <taxon>Ploettnerulaceae</taxon>
        <taxon>Oculimacula</taxon>
    </lineage>
</organism>
<dbReference type="Proteomes" id="UP001595075">
    <property type="component" value="Unassembled WGS sequence"/>
</dbReference>
<sequence length="120" mass="13699">MTWVVNPQTRNGGLSPERSETIIRKYSEELIADGYVVDQSANNSQEWSQSWVHECLAEELVANGILQALWEQSNEIKWNKSKENERDYVLEAFQDIANTSPTGSIRSYHGYAKGEYEKVG</sequence>
<evidence type="ECO:0000313" key="1">
    <source>
        <dbReference type="EMBL" id="KAL2060468.1"/>
    </source>
</evidence>
<gene>
    <name evidence="1" type="ORF">VTL71DRAFT_9499</name>
</gene>
<protein>
    <submittedName>
        <fullName evidence="1">Uncharacterized protein</fullName>
    </submittedName>
</protein>
<evidence type="ECO:0000313" key="2">
    <source>
        <dbReference type="Proteomes" id="UP001595075"/>
    </source>
</evidence>
<name>A0ABR4BS63_9HELO</name>
<reference evidence="1 2" key="1">
    <citation type="journal article" date="2024" name="Commun. Biol.">
        <title>Comparative genomic analysis of thermophilic fungi reveals convergent evolutionary adaptations and gene losses.</title>
        <authorList>
            <person name="Steindorff A.S."/>
            <person name="Aguilar-Pontes M.V."/>
            <person name="Robinson A.J."/>
            <person name="Andreopoulos B."/>
            <person name="LaButti K."/>
            <person name="Kuo A."/>
            <person name="Mondo S."/>
            <person name="Riley R."/>
            <person name="Otillar R."/>
            <person name="Haridas S."/>
            <person name="Lipzen A."/>
            <person name="Grimwood J."/>
            <person name="Schmutz J."/>
            <person name="Clum A."/>
            <person name="Reid I.D."/>
            <person name="Moisan M.C."/>
            <person name="Butler G."/>
            <person name="Nguyen T.T.M."/>
            <person name="Dewar K."/>
            <person name="Conant G."/>
            <person name="Drula E."/>
            <person name="Henrissat B."/>
            <person name="Hansel C."/>
            <person name="Singer S."/>
            <person name="Hutchinson M.I."/>
            <person name="de Vries R.P."/>
            <person name="Natvig D.O."/>
            <person name="Powell A.J."/>
            <person name="Tsang A."/>
            <person name="Grigoriev I.V."/>
        </authorList>
    </citation>
    <scope>NUCLEOTIDE SEQUENCE [LARGE SCALE GENOMIC DNA]</scope>
    <source>
        <strain evidence="1 2">CBS 494.80</strain>
    </source>
</reference>
<accession>A0ABR4BS63</accession>
<proteinExistence type="predicted"/>